<proteinExistence type="inferred from homology"/>
<feature type="transmembrane region" description="Helical" evidence="8">
    <location>
        <begin position="32"/>
        <end position="57"/>
    </location>
</feature>
<dbReference type="OrthoDB" id="9796616at2"/>
<dbReference type="Proteomes" id="UP000536773">
    <property type="component" value="Unassembled WGS sequence"/>
</dbReference>
<dbReference type="GeneID" id="97492901"/>
<evidence type="ECO:0000256" key="8">
    <source>
        <dbReference type="SAM" id="Phobius"/>
    </source>
</evidence>
<evidence type="ECO:0000313" key="9">
    <source>
        <dbReference type="EMBL" id="AVO28283.1"/>
    </source>
</evidence>
<keyword evidence="4 8" id="KW-0812">Transmembrane</keyword>
<sequence length="169" mass="18998">MKKLNCIMTAFIVFILQSAVLPFMFNGVSQPNLIFVFVVLMALHHGQRIGIITALLGGFCQDVIIGNFFGMHLLVYLIVALVCSYLGRDIDKDQWVLTLLIVLGATEVGLALTCGFLFLAGQYINIAAYLLEFSIPMLVYHGILALPVDHIVWHLRREDAFYGFPGYRW</sequence>
<feature type="transmembrane region" description="Helical" evidence="8">
    <location>
        <begin position="6"/>
        <end position="25"/>
    </location>
</feature>
<evidence type="ECO:0000313" key="10">
    <source>
        <dbReference type="EMBL" id="NMK39485.1"/>
    </source>
</evidence>
<evidence type="ECO:0000256" key="7">
    <source>
        <dbReference type="ARBA" id="ARBA00023136"/>
    </source>
</evidence>
<evidence type="ECO:0000313" key="11">
    <source>
        <dbReference type="Proteomes" id="UP000238358"/>
    </source>
</evidence>
<name>A0A269TD63_MEGEL</name>
<protein>
    <submittedName>
        <fullName evidence="10">Rod shape-determining protein MreD</fullName>
    </submittedName>
</protein>
<dbReference type="EMBL" id="JABBJH010000012">
    <property type="protein sequence ID" value="NMK39485.1"/>
    <property type="molecule type" value="Genomic_DNA"/>
</dbReference>
<comment type="similarity">
    <text evidence="2">Belongs to the MreD family.</text>
</comment>
<keyword evidence="6 8" id="KW-1133">Transmembrane helix</keyword>
<accession>A0A269TD63</accession>
<keyword evidence="7 8" id="KW-0472">Membrane</keyword>
<feature type="transmembrane region" description="Helical" evidence="8">
    <location>
        <begin position="126"/>
        <end position="148"/>
    </location>
</feature>
<dbReference type="RefSeq" id="WP_014016484.1">
    <property type="nucleotide sequence ID" value="NZ_AP031433.1"/>
</dbReference>
<keyword evidence="5" id="KW-0133">Cell shape</keyword>
<dbReference type="NCBIfam" id="TIGR03426">
    <property type="entry name" value="shape_MreD"/>
    <property type="match status" value="1"/>
</dbReference>
<comment type="subcellular location">
    <subcellularLocation>
        <location evidence="1">Cell membrane</location>
        <topology evidence="1">Multi-pass membrane protein</topology>
    </subcellularLocation>
</comment>
<dbReference type="EMBL" id="CP027569">
    <property type="protein sequence ID" value="AVO28283.1"/>
    <property type="molecule type" value="Genomic_DNA"/>
</dbReference>
<dbReference type="Proteomes" id="UP000238358">
    <property type="component" value="Chromosome"/>
</dbReference>
<evidence type="ECO:0000256" key="5">
    <source>
        <dbReference type="ARBA" id="ARBA00022960"/>
    </source>
</evidence>
<dbReference type="GO" id="GO:0005886">
    <property type="term" value="C:plasma membrane"/>
    <property type="evidence" value="ECO:0007669"/>
    <property type="project" value="UniProtKB-SubCell"/>
</dbReference>
<dbReference type="AlphaFoldDB" id="A0A269TD63"/>
<gene>
    <name evidence="10" type="primary">mreD</name>
    <name evidence="9" type="ORF">C6Y28_12005</name>
    <name evidence="10" type="ORF">HG933_08920</name>
</gene>
<reference evidence="9 11" key="1">
    <citation type="journal article" date="2018" name="Genome Announc.">
        <title>Complete genomes of two Megasphaera elsdenii strains, NCIMB 702410 and ATCC 25940.</title>
        <authorList>
            <person name="Hatmaker E.A."/>
            <person name="O'Dell K."/>
            <person name="Riley L.A."/>
            <person name="Klingeman D.M."/>
            <person name="Guss A.M."/>
        </authorList>
    </citation>
    <scope>NUCLEOTIDE SEQUENCE [LARGE SCALE GENOMIC DNA]</scope>
    <source>
        <strain evidence="9 11">NCIMB702410</strain>
    </source>
</reference>
<organism evidence="10 12">
    <name type="scientific">Megasphaera elsdenii</name>
    <dbReference type="NCBI Taxonomy" id="907"/>
    <lineage>
        <taxon>Bacteria</taxon>
        <taxon>Bacillati</taxon>
        <taxon>Bacillota</taxon>
        <taxon>Negativicutes</taxon>
        <taxon>Veillonellales</taxon>
        <taxon>Veillonellaceae</taxon>
        <taxon>Megasphaera</taxon>
    </lineage>
</organism>
<evidence type="ECO:0000256" key="6">
    <source>
        <dbReference type="ARBA" id="ARBA00022989"/>
    </source>
</evidence>
<reference evidence="10 12" key="2">
    <citation type="submission" date="2020-04" db="EMBL/GenBank/DDBJ databases">
        <authorList>
            <person name="Hitch T.C.A."/>
            <person name="Wylensek D."/>
            <person name="Clavel T."/>
        </authorList>
    </citation>
    <scope>NUCLEOTIDE SEQUENCE [LARGE SCALE GENOMIC DNA]</scope>
    <source>
        <strain evidence="10 12">WCA-386-APC-2A</strain>
    </source>
</reference>
<evidence type="ECO:0000313" key="12">
    <source>
        <dbReference type="Proteomes" id="UP000536773"/>
    </source>
</evidence>
<evidence type="ECO:0000256" key="1">
    <source>
        <dbReference type="ARBA" id="ARBA00004651"/>
    </source>
</evidence>
<dbReference type="InterPro" id="IPR007227">
    <property type="entry name" value="Cell_shape_determining_MreD"/>
</dbReference>
<evidence type="ECO:0000256" key="4">
    <source>
        <dbReference type="ARBA" id="ARBA00022692"/>
    </source>
</evidence>
<evidence type="ECO:0000256" key="3">
    <source>
        <dbReference type="ARBA" id="ARBA00022475"/>
    </source>
</evidence>
<dbReference type="GO" id="GO:0008360">
    <property type="term" value="P:regulation of cell shape"/>
    <property type="evidence" value="ECO:0007669"/>
    <property type="project" value="UniProtKB-KW"/>
</dbReference>
<feature type="transmembrane region" description="Helical" evidence="8">
    <location>
        <begin position="95"/>
        <end position="120"/>
    </location>
</feature>
<keyword evidence="3" id="KW-1003">Cell membrane</keyword>
<evidence type="ECO:0000256" key="2">
    <source>
        <dbReference type="ARBA" id="ARBA00007776"/>
    </source>
</evidence>
<dbReference type="Pfam" id="PF04093">
    <property type="entry name" value="MreD"/>
    <property type="match status" value="1"/>
</dbReference>
<feature type="transmembrane region" description="Helical" evidence="8">
    <location>
        <begin position="63"/>
        <end position="83"/>
    </location>
</feature>